<proteinExistence type="inferred from homology"/>
<dbReference type="Gene3D" id="3.90.25.10">
    <property type="entry name" value="UDP-galactose 4-epimerase, domain 1"/>
    <property type="match status" value="1"/>
</dbReference>
<keyword evidence="4" id="KW-1185">Reference proteome</keyword>
<evidence type="ECO:0000259" key="2">
    <source>
        <dbReference type="Pfam" id="PF01370"/>
    </source>
</evidence>
<dbReference type="Gene3D" id="3.40.50.720">
    <property type="entry name" value="NAD(P)-binding Rossmann-like Domain"/>
    <property type="match status" value="1"/>
</dbReference>
<dbReference type="Pfam" id="PF01370">
    <property type="entry name" value="Epimerase"/>
    <property type="match status" value="1"/>
</dbReference>
<evidence type="ECO:0000313" key="4">
    <source>
        <dbReference type="Proteomes" id="UP000678513"/>
    </source>
</evidence>
<dbReference type="Proteomes" id="UP000678513">
    <property type="component" value="Chromosome"/>
</dbReference>
<dbReference type="EMBL" id="CP072384">
    <property type="protein sequence ID" value="QUC09071.1"/>
    <property type="molecule type" value="Genomic_DNA"/>
</dbReference>
<dbReference type="PANTHER" id="PTHR43000">
    <property type="entry name" value="DTDP-D-GLUCOSE 4,6-DEHYDRATASE-RELATED"/>
    <property type="match status" value="1"/>
</dbReference>
<comment type="similarity">
    <text evidence="1">Belongs to the NAD(P)-dependent epimerase/dehydratase family.</text>
</comment>
<evidence type="ECO:0000313" key="3">
    <source>
        <dbReference type="EMBL" id="QUC09071.1"/>
    </source>
</evidence>
<dbReference type="RefSeq" id="WP_212326017.1">
    <property type="nucleotide sequence ID" value="NZ_AP024463.1"/>
</dbReference>
<reference evidence="3 4" key="1">
    <citation type="submission" date="2021-03" db="EMBL/GenBank/DDBJ databases">
        <title>Human Oral Microbial Genomes.</title>
        <authorList>
            <person name="Johnston C.D."/>
            <person name="Chen T."/>
            <person name="Dewhirst F.E."/>
        </authorList>
    </citation>
    <scope>NUCLEOTIDE SEQUENCE [LARGE SCALE GENOMIC DNA]</scope>
    <source>
        <strain evidence="3 4">DSMZ 100122</strain>
    </source>
</reference>
<protein>
    <submittedName>
        <fullName evidence="3">NAD-dependent epimerase/dehydratase family protein</fullName>
    </submittedName>
</protein>
<sequence>MTTNTVHHHPGPIPSSAAARSYAGKSVLVTGGNGFIGANLTAVLLAAGARVTVADLDCTPSRASALSCQGLLDHPKLRMVELDVLDANALRAEMVRTRHDVIVHLAACSVIERSAMQPHEAIRTNAMGVVTLLSTLLEDDVPVPDSIVTISTDKVYGESGNEPTDEGAPLGGLGVYEAGKAAGDILARAFHATRGLPVTVLRPCNVYGPHDYGGSRLIPRALSALYAHDEPLPPQLYADSVQHSRDFLYIEDVIEMVLAAGTSSAAIGEVFNLAGKFNAAPAEILDLLVQCAAEWETGFDRTRAQRIRDNGVVVEPSSPPPGTLVISTQRIDGRKLSRTLGVVPVVSIEEGLRRTIAVYRDHYREGRG</sequence>
<feature type="domain" description="NAD-dependent epimerase/dehydratase" evidence="2">
    <location>
        <begin position="27"/>
        <end position="274"/>
    </location>
</feature>
<dbReference type="InterPro" id="IPR001509">
    <property type="entry name" value="Epimerase_deHydtase"/>
</dbReference>
<dbReference type="SUPFAM" id="SSF51735">
    <property type="entry name" value="NAD(P)-binding Rossmann-fold domains"/>
    <property type="match status" value="1"/>
</dbReference>
<name>A0ABX7Y8H8_9ACTN</name>
<gene>
    <name evidence="3" type="ORF">J5A65_04935</name>
</gene>
<accession>A0ABX7Y8H8</accession>
<organism evidence="3 4">
    <name type="scientific">Arachnia rubra</name>
    <dbReference type="NCBI Taxonomy" id="1547448"/>
    <lineage>
        <taxon>Bacteria</taxon>
        <taxon>Bacillati</taxon>
        <taxon>Actinomycetota</taxon>
        <taxon>Actinomycetes</taxon>
        <taxon>Propionibacteriales</taxon>
        <taxon>Propionibacteriaceae</taxon>
        <taxon>Arachnia</taxon>
    </lineage>
</organism>
<dbReference type="InterPro" id="IPR036291">
    <property type="entry name" value="NAD(P)-bd_dom_sf"/>
</dbReference>
<evidence type="ECO:0000256" key="1">
    <source>
        <dbReference type="ARBA" id="ARBA00007637"/>
    </source>
</evidence>